<reference evidence="2" key="2">
    <citation type="submission" date="2021-04" db="EMBL/GenBank/DDBJ databases">
        <title>Isolation and genomic analysis of the ibuprofen-degrading bacterium Sphingomonas strain MPO218.</title>
        <authorList>
            <person name="Aulestia M."/>
            <person name="Flores A."/>
            <person name="Mangas E.L."/>
            <person name="Perez-Pulido A.J."/>
            <person name="Santero E."/>
            <person name="Camacho E.M."/>
        </authorList>
    </citation>
    <scope>NUCLEOTIDE SEQUENCE</scope>
    <source>
        <strain evidence="2">MPO218</strain>
    </source>
</reference>
<name>A0A975D5E1_9SPHN</name>
<proteinExistence type="predicted"/>
<dbReference type="Proteomes" id="UP000664914">
    <property type="component" value="Chromosome"/>
</dbReference>
<protein>
    <submittedName>
        <fullName evidence="2">Uncharacterized protein</fullName>
    </submittedName>
</protein>
<evidence type="ECO:0000313" key="2">
    <source>
        <dbReference type="EMBL" id="QTH22000.1"/>
    </source>
</evidence>
<reference evidence="2" key="1">
    <citation type="submission" date="2020-07" db="EMBL/GenBank/DDBJ databases">
        <authorList>
            <person name="Camacho E."/>
        </authorList>
    </citation>
    <scope>NUCLEOTIDE SEQUENCE</scope>
    <source>
        <strain evidence="2">MPO218</strain>
    </source>
</reference>
<sequence>MIWAAWNTAALQRAKKMPALDKLLAPKKPKAKRGKAKPWQQMLGAWEKTLARK</sequence>
<organism evidence="2 3">
    <name type="scientific">Rhizorhabdus wittichii</name>
    <dbReference type="NCBI Taxonomy" id="160791"/>
    <lineage>
        <taxon>Bacteria</taxon>
        <taxon>Pseudomonadati</taxon>
        <taxon>Pseudomonadota</taxon>
        <taxon>Alphaproteobacteria</taxon>
        <taxon>Sphingomonadales</taxon>
        <taxon>Sphingomonadaceae</taxon>
        <taxon>Rhizorhabdus</taxon>
    </lineage>
</organism>
<feature type="region of interest" description="Disordered" evidence="1">
    <location>
        <begin position="25"/>
        <end position="53"/>
    </location>
</feature>
<evidence type="ECO:0000313" key="3">
    <source>
        <dbReference type="Proteomes" id="UP000664914"/>
    </source>
</evidence>
<evidence type="ECO:0000256" key="1">
    <source>
        <dbReference type="SAM" id="MobiDB-lite"/>
    </source>
</evidence>
<dbReference type="EMBL" id="CP059319">
    <property type="protein sequence ID" value="QTH22000.1"/>
    <property type="molecule type" value="Genomic_DNA"/>
</dbReference>
<dbReference type="RefSeq" id="WP_208633022.1">
    <property type="nucleotide sequence ID" value="NZ_CP059319.1"/>
</dbReference>
<gene>
    <name evidence="2" type="ORF">HRJ34_00200</name>
</gene>
<feature type="compositionally biased region" description="Basic residues" evidence="1">
    <location>
        <begin position="25"/>
        <end position="36"/>
    </location>
</feature>
<dbReference type="AlphaFoldDB" id="A0A975D5E1"/>
<accession>A0A975D5E1</accession>